<evidence type="ECO:0000313" key="3">
    <source>
        <dbReference type="EMBL" id="CAD6189837.1"/>
    </source>
</evidence>
<name>A0A8S1H352_9PELO</name>
<keyword evidence="2" id="KW-0812">Transmembrane</keyword>
<feature type="transmembrane region" description="Helical" evidence="2">
    <location>
        <begin position="59"/>
        <end position="82"/>
    </location>
</feature>
<reference evidence="3" key="1">
    <citation type="submission" date="2020-10" db="EMBL/GenBank/DDBJ databases">
        <authorList>
            <person name="Kikuchi T."/>
        </authorList>
    </citation>
    <scope>NUCLEOTIDE SEQUENCE</scope>
    <source>
        <strain evidence="3">NKZ352</strain>
    </source>
</reference>
<evidence type="ECO:0000256" key="1">
    <source>
        <dbReference type="SAM" id="MobiDB-lite"/>
    </source>
</evidence>
<organism evidence="3 4">
    <name type="scientific">Caenorhabditis auriculariae</name>
    <dbReference type="NCBI Taxonomy" id="2777116"/>
    <lineage>
        <taxon>Eukaryota</taxon>
        <taxon>Metazoa</taxon>
        <taxon>Ecdysozoa</taxon>
        <taxon>Nematoda</taxon>
        <taxon>Chromadorea</taxon>
        <taxon>Rhabditida</taxon>
        <taxon>Rhabditina</taxon>
        <taxon>Rhabditomorpha</taxon>
        <taxon>Rhabditoidea</taxon>
        <taxon>Rhabditidae</taxon>
        <taxon>Peloderinae</taxon>
        <taxon>Caenorhabditis</taxon>
    </lineage>
</organism>
<keyword evidence="2" id="KW-1133">Transmembrane helix</keyword>
<evidence type="ECO:0000256" key="2">
    <source>
        <dbReference type="SAM" id="Phobius"/>
    </source>
</evidence>
<feature type="compositionally biased region" description="Polar residues" evidence="1">
    <location>
        <begin position="120"/>
        <end position="133"/>
    </location>
</feature>
<dbReference type="EMBL" id="CAJGYM010000012">
    <property type="protein sequence ID" value="CAD6189837.1"/>
    <property type="molecule type" value="Genomic_DNA"/>
</dbReference>
<sequence length="207" mass="22998">MVVVYGRPRGYGYGYGYGHGYGYGYARPAIVAPVVVHRPFYYPIYAPVHVPLVPYAVPVYGILLGLLGMLLFFCFCGFLIILMRRQEEQQYVIQQEPTAVYVDQQQPSPVPVPTEDQKNPSKASKLNSPQSKKPNTKGKSAEPTSAGGPRQQRVVAAPQQRIVQQPAPVIVQDPYPIYPAPVFVPMVEPVVYVDPVYAYDCDPVIIL</sequence>
<evidence type="ECO:0000313" key="4">
    <source>
        <dbReference type="Proteomes" id="UP000835052"/>
    </source>
</evidence>
<gene>
    <name evidence="3" type="ORF">CAUJ_LOCUS5756</name>
</gene>
<feature type="region of interest" description="Disordered" evidence="1">
    <location>
        <begin position="105"/>
        <end position="157"/>
    </location>
</feature>
<proteinExistence type="predicted"/>
<comment type="caution">
    <text evidence="3">The sequence shown here is derived from an EMBL/GenBank/DDBJ whole genome shotgun (WGS) entry which is preliminary data.</text>
</comment>
<dbReference type="AlphaFoldDB" id="A0A8S1H352"/>
<protein>
    <submittedName>
        <fullName evidence="3">Uncharacterized protein</fullName>
    </submittedName>
</protein>
<keyword evidence="2" id="KW-0472">Membrane</keyword>
<keyword evidence="4" id="KW-1185">Reference proteome</keyword>
<accession>A0A8S1H352</accession>
<dbReference type="Proteomes" id="UP000835052">
    <property type="component" value="Unassembled WGS sequence"/>
</dbReference>